<accession>A0A843SIF8</accession>
<feature type="transmembrane region" description="Helical" evidence="3">
    <location>
        <begin position="186"/>
        <end position="209"/>
    </location>
</feature>
<dbReference type="GO" id="GO:0052621">
    <property type="term" value="F:diguanylate cyclase activity"/>
    <property type="evidence" value="ECO:0007669"/>
    <property type="project" value="UniProtKB-EC"/>
</dbReference>
<keyword evidence="3" id="KW-1133">Transmembrane helix</keyword>
<dbReference type="Pfam" id="PF00990">
    <property type="entry name" value="GGDEF"/>
    <property type="match status" value="1"/>
</dbReference>
<evidence type="ECO:0000256" key="2">
    <source>
        <dbReference type="ARBA" id="ARBA00034247"/>
    </source>
</evidence>
<dbReference type="EC" id="2.7.7.65" evidence="1"/>
<protein>
    <recommendedName>
        <fullName evidence="1">diguanylate cyclase</fullName>
        <ecNumber evidence="1">2.7.7.65</ecNumber>
    </recommendedName>
</protein>
<dbReference type="PANTHER" id="PTHR45138:SF9">
    <property type="entry name" value="DIGUANYLATE CYCLASE DGCM-RELATED"/>
    <property type="match status" value="1"/>
</dbReference>
<reference evidence="5 6" key="1">
    <citation type="submission" date="2019-10" db="EMBL/GenBank/DDBJ databases">
        <title>Two novel species isolated from a subtropical stream in China.</title>
        <authorList>
            <person name="Lu H."/>
        </authorList>
    </citation>
    <scope>NUCLEOTIDE SEQUENCE [LARGE SCALE GENOMIC DNA]</scope>
    <source>
        <strain evidence="5 6">FT103W</strain>
    </source>
</reference>
<feature type="transmembrane region" description="Helical" evidence="3">
    <location>
        <begin position="122"/>
        <end position="141"/>
    </location>
</feature>
<dbReference type="RefSeq" id="WP_152807410.1">
    <property type="nucleotide sequence ID" value="NZ_WHUF01000005.1"/>
</dbReference>
<comment type="catalytic activity">
    <reaction evidence="2">
        <text>2 GTP = 3',3'-c-di-GMP + 2 diphosphate</text>
        <dbReference type="Rhea" id="RHEA:24898"/>
        <dbReference type="ChEBI" id="CHEBI:33019"/>
        <dbReference type="ChEBI" id="CHEBI:37565"/>
        <dbReference type="ChEBI" id="CHEBI:58805"/>
        <dbReference type="EC" id="2.7.7.65"/>
    </reaction>
</comment>
<dbReference type="EMBL" id="WHUF01000005">
    <property type="protein sequence ID" value="MQA21921.1"/>
    <property type="molecule type" value="Genomic_DNA"/>
</dbReference>
<dbReference type="Proteomes" id="UP000444318">
    <property type="component" value="Unassembled WGS sequence"/>
</dbReference>
<feature type="transmembrane region" description="Helical" evidence="3">
    <location>
        <begin position="31"/>
        <end position="54"/>
    </location>
</feature>
<dbReference type="CDD" id="cd01949">
    <property type="entry name" value="GGDEF"/>
    <property type="match status" value="1"/>
</dbReference>
<evidence type="ECO:0000313" key="6">
    <source>
        <dbReference type="Proteomes" id="UP000444318"/>
    </source>
</evidence>
<evidence type="ECO:0000259" key="4">
    <source>
        <dbReference type="PROSITE" id="PS50887"/>
    </source>
</evidence>
<organism evidence="5 6">
    <name type="scientific">Rugamonas rivuli</name>
    <dbReference type="NCBI Taxonomy" id="2743358"/>
    <lineage>
        <taxon>Bacteria</taxon>
        <taxon>Pseudomonadati</taxon>
        <taxon>Pseudomonadota</taxon>
        <taxon>Betaproteobacteria</taxon>
        <taxon>Burkholderiales</taxon>
        <taxon>Oxalobacteraceae</taxon>
        <taxon>Telluria group</taxon>
        <taxon>Rugamonas</taxon>
    </lineage>
</organism>
<evidence type="ECO:0000256" key="3">
    <source>
        <dbReference type="SAM" id="Phobius"/>
    </source>
</evidence>
<dbReference type="SMART" id="SM00267">
    <property type="entry name" value="GGDEF"/>
    <property type="match status" value="1"/>
</dbReference>
<dbReference type="InterPro" id="IPR000160">
    <property type="entry name" value="GGDEF_dom"/>
</dbReference>
<keyword evidence="3" id="KW-0812">Transmembrane</keyword>
<feature type="transmembrane region" description="Helical" evidence="3">
    <location>
        <begin position="153"/>
        <end position="174"/>
    </location>
</feature>
<proteinExistence type="predicted"/>
<comment type="caution">
    <text evidence="5">The sequence shown here is derived from an EMBL/GenBank/DDBJ whole genome shotgun (WGS) entry which is preliminary data.</text>
</comment>
<feature type="transmembrane region" description="Helical" evidence="3">
    <location>
        <begin position="97"/>
        <end position="116"/>
    </location>
</feature>
<dbReference type="InterPro" id="IPR050469">
    <property type="entry name" value="Diguanylate_Cyclase"/>
</dbReference>
<feature type="transmembrane region" description="Helical" evidence="3">
    <location>
        <begin position="6"/>
        <end position="24"/>
    </location>
</feature>
<keyword evidence="3" id="KW-0472">Membrane</keyword>
<dbReference type="Gene3D" id="3.30.70.270">
    <property type="match status" value="1"/>
</dbReference>
<feature type="transmembrane region" description="Helical" evidence="3">
    <location>
        <begin position="66"/>
        <end position="85"/>
    </location>
</feature>
<name>A0A843SIF8_9BURK</name>
<sequence length="391" mass="42300">MDIKTLVLALALGNLSLCAALFFFEQERRRAGLAAASTTWGMAKQFQAVAWGLLYLRGTLPDFLTIPLANALLFTGFALDASALWEQAGRRVWRRYLLPALGAAIGVFTGAWLLDMPAAERIAIASVVIGFFFIAGAAALGRGWSAGTLLRRYLVLSSLLLALAVMARGLLTALLPDGWSWVSPALIQGVGIAALYLMMLGSAFGYLLLTREKQQAELDRLEVVDALTDVPNRRGFYQTLTPWIALARRPGMPTSLIILNLDHFKRVNDNYGHPVGDKVLKAMVDVCKKQLRDSDLMGRLGGAEFAIQLPRTSLEDAIMVAERIRLAVAAMPVKADKAVINMTASLGVTTIRADDTTVSLFKRADEALQEAKQAGRNRVAEAQTGAGALEA</sequence>
<dbReference type="InterPro" id="IPR029787">
    <property type="entry name" value="Nucleotide_cyclase"/>
</dbReference>
<keyword evidence="6" id="KW-1185">Reference proteome</keyword>
<gene>
    <name evidence="5" type="ORF">GEV01_20625</name>
</gene>
<dbReference type="NCBIfam" id="TIGR00254">
    <property type="entry name" value="GGDEF"/>
    <property type="match status" value="1"/>
</dbReference>
<dbReference type="PANTHER" id="PTHR45138">
    <property type="entry name" value="REGULATORY COMPONENTS OF SENSORY TRANSDUCTION SYSTEM"/>
    <property type="match status" value="1"/>
</dbReference>
<dbReference type="PROSITE" id="PS50887">
    <property type="entry name" value="GGDEF"/>
    <property type="match status" value="1"/>
</dbReference>
<feature type="domain" description="GGDEF" evidence="4">
    <location>
        <begin position="252"/>
        <end position="384"/>
    </location>
</feature>
<dbReference type="AlphaFoldDB" id="A0A843SIF8"/>
<dbReference type="InterPro" id="IPR043128">
    <property type="entry name" value="Rev_trsase/Diguanyl_cyclase"/>
</dbReference>
<evidence type="ECO:0000256" key="1">
    <source>
        <dbReference type="ARBA" id="ARBA00012528"/>
    </source>
</evidence>
<dbReference type="SUPFAM" id="SSF55073">
    <property type="entry name" value="Nucleotide cyclase"/>
    <property type="match status" value="1"/>
</dbReference>
<dbReference type="FunFam" id="3.30.70.270:FF:000001">
    <property type="entry name" value="Diguanylate cyclase domain protein"/>
    <property type="match status" value="1"/>
</dbReference>
<evidence type="ECO:0000313" key="5">
    <source>
        <dbReference type="EMBL" id="MQA21921.1"/>
    </source>
</evidence>